<reference evidence="10 11" key="1">
    <citation type="submission" date="2024-09" db="EMBL/GenBank/DDBJ databases">
        <authorList>
            <person name="Sun Q."/>
            <person name="Mori K."/>
        </authorList>
    </citation>
    <scope>NUCLEOTIDE SEQUENCE [LARGE SCALE GENOMIC DNA]</scope>
    <source>
        <strain evidence="10 11">CCM 7759</strain>
    </source>
</reference>
<evidence type="ECO:0000256" key="3">
    <source>
        <dbReference type="ARBA" id="ARBA00022692"/>
    </source>
</evidence>
<evidence type="ECO:0000313" key="10">
    <source>
        <dbReference type="EMBL" id="MFC0213516.1"/>
    </source>
</evidence>
<dbReference type="InterPro" id="IPR003838">
    <property type="entry name" value="ABC3_permease_C"/>
</dbReference>
<feature type="transmembrane region" description="Helical" evidence="7">
    <location>
        <begin position="361"/>
        <end position="387"/>
    </location>
</feature>
<feature type="domain" description="ABC3 transporter permease C-terminal" evidence="8">
    <location>
        <begin position="284"/>
        <end position="397"/>
    </location>
</feature>
<comment type="similarity">
    <text evidence="6">Belongs to the ABC-4 integral membrane protein family.</text>
</comment>
<evidence type="ECO:0000256" key="4">
    <source>
        <dbReference type="ARBA" id="ARBA00022989"/>
    </source>
</evidence>
<organism evidence="10 11">
    <name type="scientific">Paenibacillus chartarius</name>
    <dbReference type="NCBI Taxonomy" id="747481"/>
    <lineage>
        <taxon>Bacteria</taxon>
        <taxon>Bacillati</taxon>
        <taxon>Bacillota</taxon>
        <taxon>Bacilli</taxon>
        <taxon>Bacillales</taxon>
        <taxon>Paenibacillaceae</taxon>
        <taxon>Paenibacillus</taxon>
    </lineage>
</organism>
<proteinExistence type="inferred from homology"/>
<dbReference type="Proteomes" id="UP001589776">
    <property type="component" value="Unassembled WGS sequence"/>
</dbReference>
<evidence type="ECO:0000313" key="11">
    <source>
        <dbReference type="Proteomes" id="UP001589776"/>
    </source>
</evidence>
<evidence type="ECO:0000256" key="6">
    <source>
        <dbReference type="ARBA" id="ARBA00038076"/>
    </source>
</evidence>
<evidence type="ECO:0000256" key="1">
    <source>
        <dbReference type="ARBA" id="ARBA00004651"/>
    </source>
</evidence>
<keyword evidence="3 7" id="KW-0812">Transmembrane</keyword>
<sequence length="404" mass="43699">MGLWEGLKIALVSLRVHKLRSVLTMLGIVIGVASVITIVAIGQGGEEALKAQFANNENSTLEILYRLRETEFESVQLAAPLEAPFEESDIYDLTKLAGIRKVITVNSTNTTFQYLDRSMNAEIIGMSDGYEDLYPLELVKGRMISGSDLSQGRKVAMVNLEVANKLGKNNAILGDVLEVEGTPLKIIGIYKEKKNSILGIETKKVLLPATIWPAMYGNNKIDSLTVQATNSEQVYEAGQRAVDFLNRKYKDTKSSKGEFYILNIEQIKKSLSYITKIMTGIISSIASVSLLVGGIGVMNIMLVSVTERTKEIGIRKSLGATRGNILAQFLIESITLTTVGGAAGFLLGIAGAYLISVLTGMAPIISVQVIVGGVLFSMTIGILFGLLPANRAAKLKPVDSLRHE</sequence>
<comment type="subcellular location">
    <subcellularLocation>
        <location evidence="1">Cell membrane</location>
        <topology evidence="1">Multi-pass membrane protein</topology>
    </subcellularLocation>
</comment>
<feature type="domain" description="MacB-like periplasmic core" evidence="9">
    <location>
        <begin position="21"/>
        <end position="239"/>
    </location>
</feature>
<protein>
    <submittedName>
        <fullName evidence="10">ABC transporter permease</fullName>
    </submittedName>
</protein>
<feature type="transmembrane region" description="Helical" evidence="7">
    <location>
        <begin position="326"/>
        <end position="355"/>
    </location>
</feature>
<dbReference type="RefSeq" id="WP_377470864.1">
    <property type="nucleotide sequence ID" value="NZ_JBHLWN010000053.1"/>
</dbReference>
<keyword evidence="4 7" id="KW-1133">Transmembrane helix</keyword>
<feature type="transmembrane region" description="Helical" evidence="7">
    <location>
        <begin position="277"/>
        <end position="305"/>
    </location>
</feature>
<dbReference type="Pfam" id="PF02687">
    <property type="entry name" value="FtsX"/>
    <property type="match status" value="1"/>
</dbReference>
<evidence type="ECO:0000256" key="5">
    <source>
        <dbReference type="ARBA" id="ARBA00023136"/>
    </source>
</evidence>
<dbReference type="Pfam" id="PF12704">
    <property type="entry name" value="MacB_PCD"/>
    <property type="match status" value="1"/>
</dbReference>
<dbReference type="EMBL" id="JBHLWN010000053">
    <property type="protein sequence ID" value="MFC0213516.1"/>
    <property type="molecule type" value="Genomic_DNA"/>
</dbReference>
<keyword evidence="11" id="KW-1185">Reference proteome</keyword>
<dbReference type="InterPro" id="IPR025857">
    <property type="entry name" value="MacB_PCD"/>
</dbReference>
<evidence type="ECO:0000259" key="8">
    <source>
        <dbReference type="Pfam" id="PF02687"/>
    </source>
</evidence>
<dbReference type="InterPro" id="IPR050250">
    <property type="entry name" value="Macrolide_Exporter_MacB"/>
</dbReference>
<accession>A0ABV6DLJ3</accession>
<dbReference type="PANTHER" id="PTHR30572:SF4">
    <property type="entry name" value="ABC TRANSPORTER PERMEASE YTRF"/>
    <property type="match status" value="1"/>
</dbReference>
<evidence type="ECO:0000256" key="7">
    <source>
        <dbReference type="SAM" id="Phobius"/>
    </source>
</evidence>
<keyword evidence="5 7" id="KW-0472">Membrane</keyword>
<evidence type="ECO:0000259" key="9">
    <source>
        <dbReference type="Pfam" id="PF12704"/>
    </source>
</evidence>
<feature type="transmembrane region" description="Helical" evidence="7">
    <location>
        <begin position="21"/>
        <end position="42"/>
    </location>
</feature>
<dbReference type="PANTHER" id="PTHR30572">
    <property type="entry name" value="MEMBRANE COMPONENT OF TRANSPORTER-RELATED"/>
    <property type="match status" value="1"/>
</dbReference>
<gene>
    <name evidence="10" type="ORF">ACFFK0_13800</name>
</gene>
<name>A0ABV6DLJ3_9BACL</name>
<comment type="caution">
    <text evidence="10">The sequence shown here is derived from an EMBL/GenBank/DDBJ whole genome shotgun (WGS) entry which is preliminary data.</text>
</comment>
<keyword evidence="2" id="KW-1003">Cell membrane</keyword>
<evidence type="ECO:0000256" key="2">
    <source>
        <dbReference type="ARBA" id="ARBA00022475"/>
    </source>
</evidence>